<evidence type="ECO:0000256" key="6">
    <source>
        <dbReference type="ARBA" id="ARBA00012216"/>
    </source>
</evidence>
<evidence type="ECO:0000256" key="9">
    <source>
        <dbReference type="ARBA" id="ARBA00022723"/>
    </source>
</evidence>
<reference evidence="25 26" key="1">
    <citation type="journal article" date="2016" name="Nat. Commun.">
        <title>Thousands of microbial genomes shed light on interconnected biogeochemical processes in an aquifer system.</title>
        <authorList>
            <person name="Anantharaman K."/>
            <person name="Brown C.T."/>
            <person name="Hug L.A."/>
            <person name="Sharon I."/>
            <person name="Castelle C.J."/>
            <person name="Probst A.J."/>
            <person name="Thomas B.C."/>
            <person name="Singh A."/>
            <person name="Wilkins M.J."/>
            <person name="Karaoz U."/>
            <person name="Brodie E.L."/>
            <person name="Williams K.H."/>
            <person name="Hubbard S.S."/>
            <person name="Banfield J.F."/>
        </authorList>
    </citation>
    <scope>NUCLEOTIDE SEQUENCE [LARGE SCALE GENOMIC DNA]</scope>
</reference>
<keyword evidence="7 19" id="KW-0963">Cytoplasm</keyword>
<feature type="binding site" evidence="21">
    <location>
        <begin position="193"/>
        <end position="195"/>
    </location>
    <ligand>
        <name>ATP</name>
        <dbReference type="ChEBI" id="CHEBI:30616"/>
    </ligand>
</feature>
<evidence type="ECO:0000256" key="17">
    <source>
        <dbReference type="ARBA" id="ARBA00047614"/>
    </source>
</evidence>
<dbReference type="GO" id="GO:0005829">
    <property type="term" value="C:cytosol"/>
    <property type="evidence" value="ECO:0007669"/>
    <property type="project" value="TreeGrafter"/>
</dbReference>
<dbReference type="FunFam" id="3.30.470.20:FF:000008">
    <property type="entry name" value="D-alanine--D-alanine ligase"/>
    <property type="match status" value="1"/>
</dbReference>
<feature type="binding site" evidence="21">
    <location>
        <begin position="325"/>
        <end position="326"/>
    </location>
    <ligand>
        <name>ATP</name>
        <dbReference type="ChEBI" id="CHEBI:30616"/>
    </ligand>
</feature>
<evidence type="ECO:0000256" key="2">
    <source>
        <dbReference type="ARBA" id="ARBA00003921"/>
    </source>
</evidence>
<evidence type="ECO:0000256" key="19">
    <source>
        <dbReference type="HAMAP-Rule" id="MF_00047"/>
    </source>
</evidence>
<dbReference type="Proteomes" id="UP000176241">
    <property type="component" value="Unassembled WGS sequence"/>
</dbReference>
<dbReference type="InterPro" id="IPR011095">
    <property type="entry name" value="Dala_Dala_lig_C"/>
</dbReference>
<dbReference type="GO" id="GO:0008360">
    <property type="term" value="P:regulation of cell shape"/>
    <property type="evidence" value="ECO:0007669"/>
    <property type="project" value="UniProtKB-KW"/>
</dbReference>
<evidence type="ECO:0000256" key="13">
    <source>
        <dbReference type="ARBA" id="ARBA00022960"/>
    </source>
</evidence>
<dbReference type="UniPathway" id="UPA00219"/>
<keyword evidence="8 19" id="KW-0436">Ligase</keyword>
<dbReference type="PANTHER" id="PTHR23132">
    <property type="entry name" value="D-ALANINE--D-ALANINE LIGASE"/>
    <property type="match status" value="1"/>
</dbReference>
<dbReference type="GO" id="GO:0071555">
    <property type="term" value="P:cell wall organization"/>
    <property type="evidence" value="ECO:0007669"/>
    <property type="project" value="UniProtKB-KW"/>
</dbReference>
<keyword evidence="11 23" id="KW-0067">ATP-binding</keyword>
<evidence type="ECO:0000256" key="23">
    <source>
        <dbReference type="PROSITE-ProRule" id="PRU00409"/>
    </source>
</evidence>
<keyword evidence="16 19" id="KW-0961">Cell wall biogenesis/degradation</keyword>
<feature type="binding site" evidence="21">
    <location>
        <position position="148"/>
    </location>
    <ligand>
        <name>ATP</name>
        <dbReference type="ChEBI" id="CHEBI:30616"/>
    </ligand>
</feature>
<dbReference type="Pfam" id="PF01820">
    <property type="entry name" value="Dala_Dala_lig_N"/>
    <property type="match status" value="1"/>
</dbReference>
<keyword evidence="14 19" id="KW-0573">Peptidoglycan synthesis</keyword>
<dbReference type="NCBIfam" id="NF002526">
    <property type="entry name" value="PRK01966.1-2"/>
    <property type="match status" value="1"/>
</dbReference>
<comment type="catalytic activity">
    <reaction evidence="17 19">
        <text>2 D-alanine + ATP = D-alanyl-D-alanine + ADP + phosphate + H(+)</text>
        <dbReference type="Rhea" id="RHEA:11224"/>
        <dbReference type="ChEBI" id="CHEBI:15378"/>
        <dbReference type="ChEBI" id="CHEBI:30616"/>
        <dbReference type="ChEBI" id="CHEBI:43474"/>
        <dbReference type="ChEBI" id="CHEBI:57416"/>
        <dbReference type="ChEBI" id="CHEBI:57822"/>
        <dbReference type="ChEBI" id="CHEBI:456216"/>
        <dbReference type="EC" id="6.3.2.4"/>
    </reaction>
</comment>
<dbReference type="PANTHER" id="PTHR23132:SF25">
    <property type="entry name" value="D-ALANINE--D-ALANINE LIGASE A"/>
    <property type="match status" value="1"/>
</dbReference>
<evidence type="ECO:0000256" key="22">
    <source>
        <dbReference type="PIRSR" id="PIRSR039102-3"/>
    </source>
</evidence>
<feature type="active site" evidence="20">
    <location>
        <position position="20"/>
    </location>
</feature>
<comment type="caution">
    <text evidence="25">The sequence shown here is derived from an EMBL/GenBank/DDBJ whole genome shotgun (WGS) entry which is preliminary data.</text>
</comment>
<comment type="subcellular location">
    <subcellularLocation>
        <location evidence="3 19">Cytoplasm</location>
    </subcellularLocation>
</comment>
<comment type="cofactor">
    <cofactor evidence="1">
        <name>Mn(2+)</name>
        <dbReference type="ChEBI" id="CHEBI:29035"/>
    </cofactor>
</comment>
<organism evidence="25 26">
    <name type="scientific">Candidatus Buchananbacteria bacterium RIFCSPHIGHO2_01_FULL_39_8</name>
    <dbReference type="NCBI Taxonomy" id="1797533"/>
    <lineage>
        <taxon>Bacteria</taxon>
        <taxon>Candidatus Buchananiibacteriota</taxon>
    </lineage>
</organism>
<dbReference type="PROSITE" id="PS00843">
    <property type="entry name" value="DALA_DALA_LIGASE_1"/>
    <property type="match status" value="1"/>
</dbReference>
<comment type="similarity">
    <text evidence="5 19">Belongs to the D-alanine--D-alanine ligase family.</text>
</comment>
<keyword evidence="9 22" id="KW-0479">Metal-binding</keyword>
<evidence type="ECO:0000256" key="10">
    <source>
        <dbReference type="ARBA" id="ARBA00022741"/>
    </source>
</evidence>
<evidence type="ECO:0000256" key="14">
    <source>
        <dbReference type="ARBA" id="ARBA00022984"/>
    </source>
</evidence>
<feature type="binding site" evidence="22">
    <location>
        <position position="312"/>
    </location>
    <ligand>
        <name>Mg(2+)</name>
        <dbReference type="ChEBI" id="CHEBI:18420"/>
        <label>1</label>
    </ligand>
</feature>
<dbReference type="InterPro" id="IPR011127">
    <property type="entry name" value="Dala_Dala_lig_N"/>
</dbReference>
<dbReference type="PIRSF" id="PIRSF039102">
    <property type="entry name" value="Ddl/VanB"/>
    <property type="match status" value="1"/>
</dbReference>
<dbReference type="InterPro" id="IPR016185">
    <property type="entry name" value="PreATP-grasp_dom_sf"/>
</dbReference>
<comment type="pathway">
    <text evidence="4 19">Cell wall biogenesis; peptidoglycan biosynthesis.</text>
</comment>
<dbReference type="Gene3D" id="3.40.50.20">
    <property type="match status" value="1"/>
</dbReference>
<dbReference type="InterPro" id="IPR011761">
    <property type="entry name" value="ATP-grasp"/>
</dbReference>
<dbReference type="GO" id="GO:0046872">
    <property type="term" value="F:metal ion binding"/>
    <property type="evidence" value="ECO:0007669"/>
    <property type="project" value="UniProtKB-KW"/>
</dbReference>
<dbReference type="Pfam" id="PF07478">
    <property type="entry name" value="Dala_Dala_lig_C"/>
    <property type="match status" value="1"/>
</dbReference>
<sequence>MSKKDKKIKVGVIFGGRSGEHEVSIISAQSVIKELDKNKYQVIPIGITKKGQWVAGPQAVRFLKEGLKKLPFKSVLPVDPTEKRLVKVKEKGLVPVSSQKSSFAPIDVVFPVLHGPYGEDGTIQGMLELANIAYVGAGVLGSALGMDKVVQKQVFKQIGLPIVNYIWFLAKTWQRNQQPIVREIEKKLKYPVFSKPANLGSSVGIGKCHNRKELISGINDAARYDRKIIIEQGIENIFEIEVSVLGNDNPKASVPGEIIASNEFYDYDAKYIDGKSQAIIPAHLPQKVIKEIQDIATSAFRGLDLAGMARVDFFVVKGSYKVYLNEVNTIPGFTSISMYPKLWAASGLPYSKLLDKLIELALQRHQAKNKLATSYQPKKDWYK</sequence>
<name>A0A1G1Y0I6_9BACT</name>
<proteinExistence type="inferred from homology"/>
<keyword evidence="13 19" id="KW-0133">Cell shape</keyword>
<evidence type="ECO:0000256" key="1">
    <source>
        <dbReference type="ARBA" id="ARBA00001936"/>
    </source>
</evidence>
<evidence type="ECO:0000256" key="5">
    <source>
        <dbReference type="ARBA" id="ARBA00010871"/>
    </source>
</evidence>
<dbReference type="InterPro" id="IPR000291">
    <property type="entry name" value="D-Ala_lig_Van_CS"/>
</dbReference>
<dbReference type="EC" id="6.3.2.4" evidence="6 19"/>
<dbReference type="HAMAP" id="MF_00047">
    <property type="entry name" value="Dala_Dala_lig"/>
    <property type="match status" value="1"/>
</dbReference>
<feature type="active site" evidence="20">
    <location>
        <position position="337"/>
    </location>
</feature>
<evidence type="ECO:0000313" key="25">
    <source>
        <dbReference type="EMBL" id="OGY45873.1"/>
    </source>
</evidence>
<feature type="binding site" evidence="22">
    <location>
        <position position="328"/>
    </location>
    <ligand>
        <name>Mg(2+)</name>
        <dbReference type="ChEBI" id="CHEBI:18420"/>
        <label>2</label>
    </ligand>
</feature>
<dbReference type="InterPro" id="IPR005905">
    <property type="entry name" value="D_ala_D_ala"/>
</dbReference>
<dbReference type="Gene3D" id="3.30.470.20">
    <property type="entry name" value="ATP-grasp fold, B domain"/>
    <property type="match status" value="1"/>
</dbReference>
<feature type="binding site" evidence="21">
    <location>
        <begin position="231"/>
        <end position="239"/>
    </location>
    <ligand>
        <name>ATP</name>
        <dbReference type="ChEBI" id="CHEBI:30616"/>
    </ligand>
</feature>
<dbReference type="SUPFAM" id="SSF52440">
    <property type="entry name" value="PreATP-grasp domain"/>
    <property type="match status" value="1"/>
</dbReference>
<evidence type="ECO:0000256" key="20">
    <source>
        <dbReference type="PIRSR" id="PIRSR039102-1"/>
    </source>
</evidence>
<feature type="domain" description="ATP-grasp" evidence="24">
    <location>
        <begin position="152"/>
        <end position="359"/>
    </location>
</feature>
<comment type="pathway">
    <text evidence="18">Glycan biosynthesis.</text>
</comment>
<dbReference type="InterPro" id="IPR013815">
    <property type="entry name" value="ATP_grasp_subdomain_1"/>
</dbReference>
<evidence type="ECO:0000256" key="15">
    <source>
        <dbReference type="ARBA" id="ARBA00023211"/>
    </source>
</evidence>
<evidence type="ECO:0000256" key="21">
    <source>
        <dbReference type="PIRSR" id="PIRSR039102-2"/>
    </source>
</evidence>
<dbReference type="STRING" id="1797533.A2731_02005"/>
<keyword evidence="10 21" id="KW-0547">Nucleotide-binding</keyword>
<evidence type="ECO:0000256" key="8">
    <source>
        <dbReference type="ARBA" id="ARBA00022598"/>
    </source>
</evidence>
<dbReference type="AlphaFoldDB" id="A0A1G1Y0I6"/>
<dbReference type="NCBIfam" id="TIGR01205">
    <property type="entry name" value="D_ala_D_alaTIGR"/>
    <property type="match status" value="1"/>
</dbReference>
<accession>A0A1G1Y0I6</accession>
<evidence type="ECO:0000256" key="3">
    <source>
        <dbReference type="ARBA" id="ARBA00004496"/>
    </source>
</evidence>
<feature type="binding site" evidence="22">
    <location>
        <position position="326"/>
    </location>
    <ligand>
        <name>Mg(2+)</name>
        <dbReference type="ChEBI" id="CHEBI:18420"/>
        <label>2</label>
    </ligand>
</feature>
<comment type="cofactor">
    <cofactor evidence="22">
        <name>Mg(2+)</name>
        <dbReference type="ChEBI" id="CHEBI:18420"/>
    </cofactor>
    <cofactor evidence="22">
        <name>Mn(2+)</name>
        <dbReference type="ChEBI" id="CHEBI:29035"/>
    </cofactor>
    <text evidence="22">Binds 2 magnesium or manganese ions per subunit.</text>
</comment>
<dbReference type="FunFam" id="3.30.1490.20:FF:000007">
    <property type="entry name" value="D-alanine--D-alanine ligase"/>
    <property type="match status" value="1"/>
</dbReference>
<evidence type="ECO:0000256" key="4">
    <source>
        <dbReference type="ARBA" id="ARBA00004752"/>
    </source>
</evidence>
<feature type="active site" evidence="20">
    <location>
        <position position="201"/>
    </location>
</feature>
<dbReference type="PROSITE" id="PS00844">
    <property type="entry name" value="DALA_DALA_LIGASE_2"/>
    <property type="match status" value="1"/>
</dbReference>
<keyword evidence="12 22" id="KW-0460">Magnesium</keyword>
<evidence type="ECO:0000256" key="16">
    <source>
        <dbReference type="ARBA" id="ARBA00023316"/>
    </source>
</evidence>
<dbReference type="GO" id="GO:0008716">
    <property type="term" value="F:D-alanine-D-alanine ligase activity"/>
    <property type="evidence" value="ECO:0007669"/>
    <property type="project" value="UniProtKB-UniRule"/>
</dbReference>
<dbReference type="GO" id="GO:0009252">
    <property type="term" value="P:peptidoglycan biosynthetic process"/>
    <property type="evidence" value="ECO:0007669"/>
    <property type="project" value="UniProtKB-UniRule"/>
</dbReference>
<gene>
    <name evidence="19" type="primary">ddl</name>
    <name evidence="25" type="ORF">A2731_02005</name>
</gene>
<comment type="function">
    <text evidence="2 19">Cell wall formation.</text>
</comment>
<keyword evidence="15 22" id="KW-0464">Manganese</keyword>
<dbReference type="SUPFAM" id="SSF56059">
    <property type="entry name" value="Glutathione synthetase ATP-binding domain-like"/>
    <property type="match status" value="1"/>
</dbReference>
<dbReference type="NCBIfam" id="NF002528">
    <property type="entry name" value="PRK01966.1-4"/>
    <property type="match status" value="1"/>
</dbReference>
<dbReference type="GO" id="GO:0005524">
    <property type="term" value="F:ATP binding"/>
    <property type="evidence" value="ECO:0007669"/>
    <property type="project" value="UniProtKB-UniRule"/>
</dbReference>
<dbReference type="EMBL" id="MHIC01000008">
    <property type="protein sequence ID" value="OGY45873.1"/>
    <property type="molecule type" value="Genomic_DNA"/>
</dbReference>
<evidence type="ECO:0000256" key="12">
    <source>
        <dbReference type="ARBA" id="ARBA00022842"/>
    </source>
</evidence>
<protein>
    <recommendedName>
        <fullName evidence="6 19">D-alanine--D-alanine ligase</fullName>
        <ecNumber evidence="6 19">6.3.2.4</ecNumber>
    </recommendedName>
    <alternativeName>
        <fullName evidence="19">D-Ala-D-Ala ligase</fullName>
    </alternativeName>
    <alternativeName>
        <fullName evidence="19">D-alanylalanine synthetase</fullName>
    </alternativeName>
</protein>
<feature type="binding site" evidence="21">
    <location>
        <begin position="201"/>
        <end position="202"/>
    </location>
    <ligand>
        <name>ATP</name>
        <dbReference type="ChEBI" id="CHEBI:30616"/>
    </ligand>
</feature>
<evidence type="ECO:0000256" key="7">
    <source>
        <dbReference type="ARBA" id="ARBA00022490"/>
    </source>
</evidence>
<evidence type="ECO:0000259" key="24">
    <source>
        <dbReference type="PROSITE" id="PS50975"/>
    </source>
</evidence>
<evidence type="ECO:0000313" key="26">
    <source>
        <dbReference type="Proteomes" id="UP000176241"/>
    </source>
</evidence>
<dbReference type="PROSITE" id="PS50975">
    <property type="entry name" value="ATP_GRASP"/>
    <property type="match status" value="1"/>
</dbReference>
<feature type="binding site" evidence="22">
    <location>
        <position position="326"/>
    </location>
    <ligand>
        <name>Mg(2+)</name>
        <dbReference type="ChEBI" id="CHEBI:18420"/>
        <label>1</label>
    </ligand>
</feature>
<evidence type="ECO:0000256" key="18">
    <source>
        <dbReference type="ARBA" id="ARBA00060592"/>
    </source>
</evidence>
<dbReference type="Gene3D" id="3.30.1490.20">
    <property type="entry name" value="ATP-grasp fold, A domain"/>
    <property type="match status" value="1"/>
</dbReference>
<evidence type="ECO:0000256" key="11">
    <source>
        <dbReference type="ARBA" id="ARBA00022840"/>
    </source>
</evidence>